<evidence type="ECO:0000313" key="2">
    <source>
        <dbReference type="Proteomes" id="UP000231632"/>
    </source>
</evidence>
<protein>
    <submittedName>
        <fullName evidence="1">Uncharacterized protein</fullName>
    </submittedName>
</protein>
<evidence type="ECO:0000313" key="1">
    <source>
        <dbReference type="EMBL" id="GAV21338.1"/>
    </source>
</evidence>
<keyword evidence="2" id="KW-1185">Reference proteome</keyword>
<name>A0A1L8CR05_9PROT</name>
<gene>
    <name evidence="1" type="ORF">MMIC_P2322</name>
</gene>
<dbReference type="EMBL" id="BDFD01000028">
    <property type="protein sequence ID" value="GAV21338.1"/>
    <property type="molecule type" value="Genomic_DNA"/>
</dbReference>
<organism evidence="1 2">
    <name type="scientific">Mariprofundus micogutta</name>
    <dbReference type="NCBI Taxonomy" id="1921010"/>
    <lineage>
        <taxon>Bacteria</taxon>
        <taxon>Pseudomonadati</taxon>
        <taxon>Pseudomonadota</taxon>
        <taxon>Candidatius Mariprofundia</taxon>
        <taxon>Mariprofundales</taxon>
        <taxon>Mariprofundaceae</taxon>
        <taxon>Mariprofundus</taxon>
    </lineage>
</organism>
<dbReference type="Proteomes" id="UP000231632">
    <property type="component" value="Unassembled WGS sequence"/>
</dbReference>
<accession>A0A1L8CR05</accession>
<comment type="caution">
    <text evidence="1">The sequence shown here is derived from an EMBL/GenBank/DDBJ whole genome shotgun (WGS) entry which is preliminary data.</text>
</comment>
<reference evidence="1 2" key="1">
    <citation type="journal article" date="2017" name="Arch. Microbiol.">
        <title>Mariprofundus micogutta sp. nov., a novel iron-oxidizing zetaproteobacterium isolated from a deep-sea hydrothermal field at the Bayonnaise knoll of the Izu-Ogasawara arc, and a description of Mariprofundales ord. nov. and Zetaproteobacteria classis nov.</title>
        <authorList>
            <person name="Makita H."/>
            <person name="Tanaka E."/>
            <person name="Mitsunobu S."/>
            <person name="Miyazaki M."/>
            <person name="Nunoura T."/>
            <person name="Uematsu K."/>
            <person name="Takaki Y."/>
            <person name="Nishi S."/>
            <person name="Shimamura S."/>
            <person name="Takai K."/>
        </authorList>
    </citation>
    <scope>NUCLEOTIDE SEQUENCE [LARGE SCALE GENOMIC DNA]</scope>
    <source>
        <strain evidence="1 2">ET2</strain>
    </source>
</reference>
<dbReference type="AlphaFoldDB" id="A0A1L8CR05"/>
<sequence length="52" mass="5851">MIHSGLLSGLWTTGRQTGRVGDQFVSRRKIAFLCLRPDFCRDGNKSVSKEQP</sequence>
<proteinExistence type="predicted"/>
<dbReference type="STRING" id="1921010.MMIC_P2322"/>